<keyword evidence="1" id="KW-0456">Lyase</keyword>
<keyword evidence="2" id="KW-1185">Reference proteome</keyword>
<dbReference type="Gene3D" id="3.90.1150.60">
    <property type="entry name" value="Methioning gamme-lyase, C-terminal domain"/>
    <property type="match status" value="1"/>
</dbReference>
<dbReference type="InterPro" id="IPR009651">
    <property type="entry name" value="Met_g_lyase_put"/>
</dbReference>
<dbReference type="SUPFAM" id="SSF53383">
    <property type="entry name" value="PLP-dependent transferases"/>
    <property type="match status" value="1"/>
</dbReference>
<dbReference type="InterPro" id="IPR015424">
    <property type="entry name" value="PyrdxlP-dep_Trfase"/>
</dbReference>
<sequence length="416" mass="44643">MNDSQSSAITLKEIETQALLTCREAFARYDEVAVKNTEKILTAFRECQLSAFHFQGTTGYGYDDVGRETLEKVFAHVFRAEKALVRPHFVSGTHALATVLLALLNHGDEMVCAMGTPYDTMQTVIGLTGNAPGNLRERGVAYHEVATKGGRCDLTALANAVGPKTRLVLIQRSRGYAERKALTITEIAEIIRVIKTKNPQTICFVDNCYGEFTATQEPIEVGADIAAGSLIKNAGGGIAPTGSYVVGRADLVEATAHQLTAPGLGDEMGSYTPGYRLFFEGLFMAPHVVGQALRAAEFAAAVFHRLGFKSEPQLGTERSDLIQTIELGTEKALCGFCEGLQAWSPVDGYVRPVPGELPGYADPIIMACGAFTQGSSIELSADGPLRAPYTVYLQGGLVFEHSRLAIMGAAAKVLEQ</sequence>
<comment type="caution">
    <text evidence="1">The sequence shown here is derived from an EMBL/GenBank/DDBJ whole genome shotgun (WGS) entry which is preliminary data.</text>
</comment>
<name>A0A841R1T5_9FIRM</name>
<dbReference type="Gene3D" id="3.40.640.10">
    <property type="entry name" value="Type I PLP-dependent aspartate aminotransferase-like (Major domain)"/>
    <property type="match status" value="1"/>
</dbReference>
<gene>
    <name evidence="1" type="ORF">HNR45_000109</name>
</gene>
<evidence type="ECO:0000313" key="1">
    <source>
        <dbReference type="EMBL" id="MBB6477087.1"/>
    </source>
</evidence>
<evidence type="ECO:0000313" key="2">
    <source>
        <dbReference type="Proteomes" id="UP000591941"/>
    </source>
</evidence>
<dbReference type="Proteomes" id="UP000591941">
    <property type="component" value="Unassembled WGS sequence"/>
</dbReference>
<dbReference type="PANTHER" id="PTHR46658">
    <property type="entry name" value="CYS OR MET METABOLISM PYRIDOXAL-PHOSPHATE-DEPENDENT ENZYME"/>
    <property type="match status" value="1"/>
</dbReference>
<proteinExistence type="predicted"/>
<dbReference type="AlphaFoldDB" id="A0A841R1T5"/>
<dbReference type="EMBL" id="JACHHI010000001">
    <property type="protein sequence ID" value="MBB6477087.1"/>
    <property type="molecule type" value="Genomic_DNA"/>
</dbReference>
<dbReference type="GO" id="GO:0016829">
    <property type="term" value="F:lyase activity"/>
    <property type="evidence" value="ECO:0007669"/>
    <property type="project" value="UniProtKB-KW"/>
</dbReference>
<accession>A0A841R1T5</accession>
<protein>
    <submittedName>
        <fullName evidence="1">Cystathionine beta-lyase family protein involved in aluminum resistance</fullName>
    </submittedName>
</protein>
<dbReference type="PANTHER" id="PTHR46658:SF1">
    <property type="entry name" value="CYS OR MET METABOLISM PYRIDOXAL-PHOSPHATE-DEPENDENT ENZYME"/>
    <property type="match status" value="1"/>
</dbReference>
<dbReference type="Pfam" id="PF06838">
    <property type="entry name" value="Met_gamma_lyase"/>
    <property type="match status" value="1"/>
</dbReference>
<reference evidence="1 2" key="1">
    <citation type="submission" date="2020-08" db="EMBL/GenBank/DDBJ databases">
        <title>Genomic Encyclopedia of Type Strains, Phase IV (KMG-IV): sequencing the most valuable type-strain genomes for metagenomic binning, comparative biology and taxonomic classification.</title>
        <authorList>
            <person name="Goeker M."/>
        </authorList>
    </citation>
    <scope>NUCLEOTIDE SEQUENCE [LARGE SCALE GENOMIC DNA]</scope>
    <source>
        <strain evidence="1 2">DSM 21255</strain>
    </source>
</reference>
<dbReference type="InterPro" id="IPR015421">
    <property type="entry name" value="PyrdxlP-dep_Trfase_major"/>
</dbReference>
<organism evidence="1 2">
    <name type="scientific">Negativicoccus succinicivorans</name>
    <dbReference type="NCBI Taxonomy" id="620903"/>
    <lineage>
        <taxon>Bacteria</taxon>
        <taxon>Bacillati</taxon>
        <taxon>Bacillota</taxon>
        <taxon>Negativicutes</taxon>
        <taxon>Veillonellales</taxon>
        <taxon>Veillonellaceae</taxon>
        <taxon>Negativicoccus</taxon>
    </lineage>
</organism>